<dbReference type="Proteomes" id="UP000271241">
    <property type="component" value="Unassembled WGS sequence"/>
</dbReference>
<evidence type="ECO:0000313" key="3">
    <source>
        <dbReference type="Proteomes" id="UP000271241"/>
    </source>
</evidence>
<reference evidence="3" key="1">
    <citation type="journal article" date="2018" name="Nat. Microbiol.">
        <title>Leveraging single-cell genomics to expand the fungal tree of life.</title>
        <authorList>
            <person name="Ahrendt S.R."/>
            <person name="Quandt C.A."/>
            <person name="Ciobanu D."/>
            <person name="Clum A."/>
            <person name="Salamov A."/>
            <person name="Andreopoulos B."/>
            <person name="Cheng J.F."/>
            <person name="Woyke T."/>
            <person name="Pelin A."/>
            <person name="Henrissat B."/>
            <person name="Reynolds N.K."/>
            <person name="Benny G.L."/>
            <person name="Smith M.E."/>
            <person name="James T.Y."/>
            <person name="Grigoriev I.V."/>
        </authorList>
    </citation>
    <scope>NUCLEOTIDE SEQUENCE [LARGE SCALE GENOMIC DNA]</scope>
    <source>
        <strain evidence="3">RSA 1356</strain>
    </source>
</reference>
<evidence type="ECO:0000313" key="2">
    <source>
        <dbReference type="EMBL" id="RKP05733.1"/>
    </source>
</evidence>
<dbReference type="OrthoDB" id="10628376at2759"/>
<feature type="region of interest" description="Disordered" evidence="1">
    <location>
        <begin position="185"/>
        <end position="217"/>
    </location>
</feature>
<sequence>MEPAPAVTTAPTAEARTEESSFTVGAADTSYLVLLLPFTTVSLSVLPLCSNTAVTLGGLLAVAGPDARSVERTVTALAGWLDSCLVSAASTAPGMQSTEASGAYPPNSHALQRKNSRRVNAALDERMGLQTTRTLSQPPPKTVVQSFGAGMSQQHSTLDQQCSYLDTATGAARCNLARRRTIGSTVSGDSNNSTAVVAQPLQRSPSLRSRRISSKSTAHRCGPSAIRRCLSVDQMSRLGRLALTELFGSCLSSGEFPSGTQALLSFNMRCETIGVSDPNDNSHPCDQELKNGAGFIGDVDDIASEDGDGSNGEFLLAWQLQMRHGIAADNADMRWHKTCTLTCSEDFLRYWGKISAIDLTSSCTWSFCVEGKTRSTRPVEQWVLQVSGADQALFSSIWGEVVLALIGFAPVDDRVLWSFVCGAYVQSDGSRACIVLETRFSRVDARRTRRVATLLRRWLDVDVTVRLGRALN</sequence>
<accession>A0A4P9XJ14</accession>
<feature type="compositionally biased region" description="Polar residues" evidence="1">
    <location>
        <begin position="185"/>
        <end position="196"/>
    </location>
</feature>
<protein>
    <submittedName>
        <fullName evidence="2">Uncharacterized protein</fullName>
    </submittedName>
</protein>
<organism evidence="2 3">
    <name type="scientific">Thamnocephalis sphaerospora</name>
    <dbReference type="NCBI Taxonomy" id="78915"/>
    <lineage>
        <taxon>Eukaryota</taxon>
        <taxon>Fungi</taxon>
        <taxon>Fungi incertae sedis</taxon>
        <taxon>Zoopagomycota</taxon>
        <taxon>Zoopagomycotina</taxon>
        <taxon>Zoopagomycetes</taxon>
        <taxon>Zoopagales</taxon>
        <taxon>Sigmoideomycetaceae</taxon>
        <taxon>Thamnocephalis</taxon>
    </lineage>
</organism>
<dbReference type="EMBL" id="KZ993044">
    <property type="protein sequence ID" value="RKP05733.1"/>
    <property type="molecule type" value="Genomic_DNA"/>
</dbReference>
<evidence type="ECO:0000256" key="1">
    <source>
        <dbReference type="SAM" id="MobiDB-lite"/>
    </source>
</evidence>
<feature type="compositionally biased region" description="Low complexity" evidence="1">
    <location>
        <begin position="1"/>
        <end position="14"/>
    </location>
</feature>
<proteinExistence type="predicted"/>
<keyword evidence="3" id="KW-1185">Reference proteome</keyword>
<dbReference type="AlphaFoldDB" id="A0A4P9XJ14"/>
<feature type="region of interest" description="Disordered" evidence="1">
    <location>
        <begin position="1"/>
        <end position="20"/>
    </location>
</feature>
<name>A0A4P9XJ14_9FUNG</name>
<gene>
    <name evidence="2" type="ORF">THASP1DRAFT_25816</name>
</gene>